<dbReference type="RefSeq" id="WP_102181231.1">
    <property type="nucleotide sequence ID" value="NZ_NMQE01000237.1"/>
</dbReference>
<feature type="compositionally biased region" description="Acidic residues" evidence="17">
    <location>
        <begin position="456"/>
        <end position="469"/>
    </location>
</feature>
<evidence type="ECO:0000259" key="18">
    <source>
        <dbReference type="PROSITE" id="PS50059"/>
    </source>
</evidence>
<keyword evidence="7 13" id="KW-0697">Rotamase</keyword>
<dbReference type="EMBL" id="NMQE01000237">
    <property type="protein sequence ID" value="PMB24143.1"/>
    <property type="molecule type" value="Genomic_DNA"/>
</dbReference>
<comment type="subcellular location">
    <subcellularLocation>
        <location evidence="13">Cytoplasm</location>
    </subcellularLocation>
    <text evidence="13">About half TF is bound to the ribosome near the polypeptide exit tunnel while the other half is free in the cytoplasm.</text>
</comment>
<dbReference type="GO" id="GO:0051301">
    <property type="term" value="P:cell division"/>
    <property type="evidence" value="ECO:0007669"/>
    <property type="project" value="UniProtKB-KW"/>
</dbReference>
<evidence type="ECO:0000256" key="4">
    <source>
        <dbReference type="ARBA" id="ARBA00016902"/>
    </source>
</evidence>
<name>A0A2N6LII2_9CYAN</name>
<evidence type="ECO:0000256" key="16">
    <source>
        <dbReference type="SAM" id="Coils"/>
    </source>
</evidence>
<dbReference type="FunFam" id="3.30.70.1050:FF:000004">
    <property type="entry name" value="Trigger factor"/>
    <property type="match status" value="1"/>
</dbReference>
<dbReference type="GO" id="GO:0043022">
    <property type="term" value="F:ribosome binding"/>
    <property type="evidence" value="ECO:0007669"/>
    <property type="project" value="TreeGrafter"/>
</dbReference>
<dbReference type="InterPro" id="IPR036611">
    <property type="entry name" value="Trigger_fac_ribosome-bd_sf"/>
</dbReference>
<dbReference type="Proteomes" id="UP000235081">
    <property type="component" value="Unassembled WGS sequence"/>
</dbReference>
<dbReference type="PANTHER" id="PTHR30560">
    <property type="entry name" value="TRIGGER FACTOR CHAPERONE AND PEPTIDYL-PROLYL CIS/TRANS ISOMERASE"/>
    <property type="match status" value="1"/>
</dbReference>
<evidence type="ECO:0000256" key="17">
    <source>
        <dbReference type="SAM" id="MobiDB-lite"/>
    </source>
</evidence>
<dbReference type="Gene3D" id="3.10.50.40">
    <property type="match status" value="1"/>
</dbReference>
<dbReference type="InterPro" id="IPR037041">
    <property type="entry name" value="Trigger_fac_C_sf"/>
</dbReference>
<evidence type="ECO:0000256" key="6">
    <source>
        <dbReference type="ARBA" id="ARBA00022618"/>
    </source>
</evidence>
<evidence type="ECO:0000256" key="14">
    <source>
        <dbReference type="PROSITE-ProRule" id="PRU00277"/>
    </source>
</evidence>
<evidence type="ECO:0000256" key="13">
    <source>
        <dbReference type="HAMAP-Rule" id="MF_00303"/>
    </source>
</evidence>
<comment type="domain">
    <text evidence="13">Consists of 3 domains; the N-terminus binds the ribosome, the middle domain has PPIase activity, while the C-terminus has intrinsic chaperone activity on its own.</text>
</comment>
<dbReference type="InterPro" id="IPR001179">
    <property type="entry name" value="PPIase_FKBP_dom"/>
</dbReference>
<keyword evidence="9 13" id="KW-0413">Isomerase</keyword>
<accession>A0A2N6LII2</accession>
<comment type="function">
    <text evidence="11 13">Involved in protein export. Acts as a chaperone by maintaining the newly synthesized protein in an open conformation. Functions as a peptidyl-prolyl cis-trans isomerase.</text>
</comment>
<feature type="region of interest" description="Disordered" evidence="17">
    <location>
        <begin position="440"/>
        <end position="480"/>
    </location>
</feature>
<dbReference type="InterPro" id="IPR046357">
    <property type="entry name" value="PPIase_dom_sf"/>
</dbReference>
<keyword evidence="6 13" id="KW-0132">Cell division</keyword>
<feature type="coiled-coil region" evidence="16">
    <location>
        <begin position="277"/>
        <end position="304"/>
    </location>
</feature>
<evidence type="ECO:0000256" key="10">
    <source>
        <dbReference type="ARBA" id="ARBA00023306"/>
    </source>
</evidence>
<dbReference type="SUPFAM" id="SSF54534">
    <property type="entry name" value="FKBP-like"/>
    <property type="match status" value="1"/>
</dbReference>
<dbReference type="GO" id="GO:0044183">
    <property type="term" value="F:protein folding chaperone"/>
    <property type="evidence" value="ECO:0007669"/>
    <property type="project" value="TreeGrafter"/>
</dbReference>
<keyword evidence="16" id="KW-0175">Coiled coil</keyword>
<dbReference type="AlphaFoldDB" id="A0A2N6LII2"/>
<protein>
    <recommendedName>
        <fullName evidence="4 13">Trigger factor</fullName>
        <shortName evidence="13">TF</shortName>
        <ecNumber evidence="3 13">5.2.1.8</ecNumber>
    </recommendedName>
    <alternativeName>
        <fullName evidence="12 13">PPIase</fullName>
    </alternativeName>
</protein>
<comment type="catalytic activity">
    <reaction evidence="1 13 14">
        <text>[protein]-peptidylproline (omega=180) = [protein]-peptidylproline (omega=0)</text>
        <dbReference type="Rhea" id="RHEA:16237"/>
        <dbReference type="Rhea" id="RHEA-COMP:10747"/>
        <dbReference type="Rhea" id="RHEA-COMP:10748"/>
        <dbReference type="ChEBI" id="CHEBI:83833"/>
        <dbReference type="ChEBI" id="CHEBI:83834"/>
        <dbReference type="EC" id="5.2.1.8"/>
    </reaction>
</comment>
<evidence type="ECO:0000313" key="19">
    <source>
        <dbReference type="EMBL" id="PMB24143.1"/>
    </source>
</evidence>
<dbReference type="Pfam" id="PF05698">
    <property type="entry name" value="Trigger_C"/>
    <property type="match status" value="1"/>
</dbReference>
<dbReference type="PROSITE" id="PS50059">
    <property type="entry name" value="FKBP_PPIASE"/>
    <property type="match status" value="1"/>
</dbReference>
<evidence type="ECO:0000313" key="20">
    <source>
        <dbReference type="Proteomes" id="UP000235081"/>
    </source>
</evidence>
<dbReference type="NCBIfam" id="TIGR00115">
    <property type="entry name" value="tig"/>
    <property type="match status" value="1"/>
</dbReference>
<dbReference type="Pfam" id="PF05697">
    <property type="entry name" value="Trigger_N"/>
    <property type="match status" value="1"/>
</dbReference>
<feature type="domain" description="PPIase FKBP-type" evidence="18">
    <location>
        <begin position="169"/>
        <end position="267"/>
    </location>
</feature>
<evidence type="ECO:0000256" key="7">
    <source>
        <dbReference type="ARBA" id="ARBA00023110"/>
    </source>
</evidence>
<dbReference type="SUPFAM" id="SSF102735">
    <property type="entry name" value="Trigger factor ribosome-binding domain"/>
    <property type="match status" value="1"/>
</dbReference>
<evidence type="ECO:0000256" key="11">
    <source>
        <dbReference type="ARBA" id="ARBA00024849"/>
    </source>
</evidence>
<evidence type="ECO:0000256" key="1">
    <source>
        <dbReference type="ARBA" id="ARBA00000971"/>
    </source>
</evidence>
<evidence type="ECO:0000256" key="12">
    <source>
        <dbReference type="ARBA" id="ARBA00029986"/>
    </source>
</evidence>
<gene>
    <name evidence="13" type="primary">tig</name>
    <name evidence="19" type="ORF">CEN46_08720</name>
</gene>
<evidence type="ECO:0000256" key="3">
    <source>
        <dbReference type="ARBA" id="ARBA00013194"/>
    </source>
</evidence>
<evidence type="ECO:0000256" key="9">
    <source>
        <dbReference type="ARBA" id="ARBA00023235"/>
    </source>
</evidence>
<evidence type="ECO:0000256" key="5">
    <source>
        <dbReference type="ARBA" id="ARBA00022490"/>
    </source>
</evidence>
<dbReference type="EC" id="5.2.1.8" evidence="3 13"/>
<dbReference type="Gene3D" id="1.10.3120.10">
    <property type="entry name" value="Trigger factor, C-terminal domain"/>
    <property type="match status" value="1"/>
</dbReference>
<dbReference type="GO" id="GO:0051083">
    <property type="term" value="P:'de novo' cotranslational protein folding"/>
    <property type="evidence" value="ECO:0007669"/>
    <property type="project" value="TreeGrafter"/>
</dbReference>
<evidence type="ECO:0000256" key="8">
    <source>
        <dbReference type="ARBA" id="ARBA00023186"/>
    </source>
</evidence>
<dbReference type="FunFam" id="3.10.50.40:FF:000001">
    <property type="entry name" value="Trigger factor"/>
    <property type="match status" value="1"/>
</dbReference>
<dbReference type="InterPro" id="IPR008881">
    <property type="entry name" value="Trigger_fac_ribosome-bd_bac"/>
</dbReference>
<dbReference type="PIRSF" id="PIRSF003095">
    <property type="entry name" value="Trigger_factor"/>
    <property type="match status" value="1"/>
</dbReference>
<dbReference type="Pfam" id="PF00254">
    <property type="entry name" value="FKBP_C"/>
    <property type="match status" value="1"/>
</dbReference>
<keyword evidence="10 13" id="KW-0131">Cell cycle</keyword>
<dbReference type="HAMAP" id="MF_00303">
    <property type="entry name" value="Trigger_factor_Tig"/>
    <property type="match status" value="1"/>
</dbReference>
<dbReference type="InterPro" id="IPR008880">
    <property type="entry name" value="Trigger_fac_C"/>
</dbReference>
<dbReference type="GO" id="GO:0005737">
    <property type="term" value="C:cytoplasm"/>
    <property type="evidence" value="ECO:0007669"/>
    <property type="project" value="UniProtKB-SubCell"/>
</dbReference>
<reference evidence="19 20" key="1">
    <citation type="submission" date="2017-07" db="EMBL/GenBank/DDBJ databases">
        <title>Genomes of Fischerella (Mastigocladus) sp. strains.</title>
        <authorList>
            <person name="Miller S.R."/>
        </authorList>
    </citation>
    <scope>NUCLEOTIDE SEQUENCE [LARGE SCALE GENOMIC DNA]</scope>
    <source>
        <strain evidence="19 20">CCMEE 5318</strain>
    </source>
</reference>
<dbReference type="GO" id="GO:0003755">
    <property type="term" value="F:peptidyl-prolyl cis-trans isomerase activity"/>
    <property type="evidence" value="ECO:0007669"/>
    <property type="project" value="UniProtKB-UniRule"/>
</dbReference>
<dbReference type="PANTHER" id="PTHR30560:SF3">
    <property type="entry name" value="TRIGGER FACTOR-LIKE PROTEIN TIG, CHLOROPLASTIC"/>
    <property type="match status" value="1"/>
</dbReference>
<dbReference type="Gene3D" id="3.30.70.1050">
    <property type="entry name" value="Trigger factor ribosome-binding domain"/>
    <property type="match status" value="1"/>
</dbReference>
<dbReference type="SUPFAM" id="SSF109998">
    <property type="entry name" value="Triger factor/SurA peptide-binding domain-like"/>
    <property type="match status" value="1"/>
</dbReference>
<dbReference type="GO" id="GO:0043335">
    <property type="term" value="P:protein unfolding"/>
    <property type="evidence" value="ECO:0007669"/>
    <property type="project" value="TreeGrafter"/>
</dbReference>
<evidence type="ECO:0000256" key="2">
    <source>
        <dbReference type="ARBA" id="ARBA00005464"/>
    </source>
</evidence>
<comment type="similarity">
    <text evidence="2 13 15">Belongs to the FKBP-type PPIase family. Tig subfamily.</text>
</comment>
<organism evidence="19 20">
    <name type="scientific">Fischerella thermalis CCMEE 5318</name>
    <dbReference type="NCBI Taxonomy" id="2019666"/>
    <lineage>
        <taxon>Bacteria</taxon>
        <taxon>Bacillati</taxon>
        <taxon>Cyanobacteriota</taxon>
        <taxon>Cyanophyceae</taxon>
        <taxon>Nostocales</taxon>
        <taxon>Hapalosiphonaceae</taxon>
        <taxon>Fischerella</taxon>
    </lineage>
</organism>
<dbReference type="GO" id="GO:0015031">
    <property type="term" value="P:protein transport"/>
    <property type="evidence" value="ECO:0007669"/>
    <property type="project" value="UniProtKB-UniRule"/>
</dbReference>
<keyword evidence="5 13" id="KW-0963">Cytoplasm</keyword>
<sequence>MKVTQEKLPSSQIGLEIEITPEKTKQTYEQVIQNLSRSANIPGFRKGKVPRQILLQRLGTTRIKAAALEELIQDGITEAVKQEDIKAIGQPQLRSSFDDLINNYEPGKPLTFSATVDVPPEVKLNQYTDLHIKAEEITYDPAKVDQVLENERQQMATLIPVEGRPAQLGDIVVVDFKGVLAKAEGEDEAAEPKAIPGGEATDFQVELQEDKFIPGFVTGIVGMNPTETKEISATFPDPYANEDLAGKSAIFTVTLKEIKEKELPELNDDFAKDVSEKETLAELRTDLEEKFQKEAEQKTKENKQEALLKELLKHVEIDLPETMIEQEVDNMLTQTAMRLAQQGIDVKRFFTADVIPQLRQRSRDEAIERLKRTLALEEIGKRESIQVTDEEVATKVKELTEQLSGQDYDPERLQEYVKDQLLTEKTIDWLLEHATVELVPEGSLSAKEESPAPTAESEEQTTTDAEEIAQEAASPTEEAE</sequence>
<evidence type="ECO:0000256" key="15">
    <source>
        <dbReference type="RuleBase" id="RU003914"/>
    </source>
</evidence>
<proteinExistence type="inferred from homology"/>
<dbReference type="InterPro" id="IPR005215">
    <property type="entry name" value="Trig_fac"/>
</dbReference>
<dbReference type="InterPro" id="IPR027304">
    <property type="entry name" value="Trigger_fact/SurA_dom_sf"/>
</dbReference>
<keyword evidence="8 13" id="KW-0143">Chaperone</keyword>
<comment type="caution">
    <text evidence="19">The sequence shown here is derived from an EMBL/GenBank/DDBJ whole genome shotgun (WGS) entry which is preliminary data.</text>
</comment>